<dbReference type="EMBL" id="JADGJD010001182">
    <property type="protein sequence ID" value="KAJ3046353.1"/>
    <property type="molecule type" value="Genomic_DNA"/>
</dbReference>
<feature type="non-terminal residue" evidence="1">
    <location>
        <position position="1"/>
    </location>
</feature>
<keyword evidence="2" id="KW-1185">Reference proteome</keyword>
<name>A0AAD5S7D0_9FUNG</name>
<gene>
    <name evidence="1" type="ORF">HK097_000941</name>
</gene>
<evidence type="ECO:0000313" key="2">
    <source>
        <dbReference type="Proteomes" id="UP001212841"/>
    </source>
</evidence>
<protein>
    <submittedName>
        <fullName evidence="1">Uncharacterized protein</fullName>
    </submittedName>
</protein>
<proteinExistence type="predicted"/>
<dbReference type="AlphaFoldDB" id="A0AAD5S7D0"/>
<organism evidence="1 2">
    <name type="scientific">Rhizophlyctis rosea</name>
    <dbReference type="NCBI Taxonomy" id="64517"/>
    <lineage>
        <taxon>Eukaryota</taxon>
        <taxon>Fungi</taxon>
        <taxon>Fungi incertae sedis</taxon>
        <taxon>Chytridiomycota</taxon>
        <taxon>Chytridiomycota incertae sedis</taxon>
        <taxon>Chytridiomycetes</taxon>
        <taxon>Rhizophlyctidales</taxon>
        <taxon>Rhizophlyctidaceae</taxon>
        <taxon>Rhizophlyctis</taxon>
    </lineage>
</organism>
<sequence length="219" mass="23175">MARELTAGEECQASARTFDAFTGRQGAVAANFVSSAMGIAIVRGTSGVAVVRLKTGEWSAPCAIALENPNGTVQPGQESVLLFMTSNSIYKLVTRAHLILNQTHKFVAGPITGGGFIDDSVDVYGWVRYNQGFTQPDIVNQAMTGWVVREDPARHGRWHGERVTWYDVLTNKITVDRSSVGNALYVVLNIAAGGAGGGGASLTGKANYADMDKLAGIAP</sequence>
<evidence type="ECO:0000313" key="1">
    <source>
        <dbReference type="EMBL" id="KAJ3046353.1"/>
    </source>
</evidence>
<dbReference type="Proteomes" id="UP001212841">
    <property type="component" value="Unassembled WGS sequence"/>
</dbReference>
<comment type="caution">
    <text evidence="1">The sequence shown here is derived from an EMBL/GenBank/DDBJ whole genome shotgun (WGS) entry which is preliminary data.</text>
</comment>
<reference evidence="1" key="1">
    <citation type="submission" date="2020-05" db="EMBL/GenBank/DDBJ databases">
        <title>Phylogenomic resolution of chytrid fungi.</title>
        <authorList>
            <person name="Stajich J.E."/>
            <person name="Amses K."/>
            <person name="Simmons R."/>
            <person name="Seto K."/>
            <person name="Myers J."/>
            <person name="Bonds A."/>
            <person name="Quandt C.A."/>
            <person name="Barry K."/>
            <person name="Liu P."/>
            <person name="Grigoriev I."/>
            <person name="Longcore J.E."/>
            <person name="James T.Y."/>
        </authorList>
    </citation>
    <scope>NUCLEOTIDE SEQUENCE</scope>
    <source>
        <strain evidence="1">JEL0318</strain>
    </source>
</reference>
<accession>A0AAD5S7D0</accession>